<accession>A0A382JAS2</accession>
<evidence type="ECO:0000313" key="1">
    <source>
        <dbReference type="EMBL" id="SVC08203.1"/>
    </source>
</evidence>
<name>A0A382JAS2_9ZZZZ</name>
<reference evidence="1" key="1">
    <citation type="submission" date="2018-05" db="EMBL/GenBank/DDBJ databases">
        <authorList>
            <person name="Lanie J.A."/>
            <person name="Ng W.-L."/>
            <person name="Kazmierczak K.M."/>
            <person name="Andrzejewski T.M."/>
            <person name="Davidsen T.M."/>
            <person name="Wayne K.J."/>
            <person name="Tettelin H."/>
            <person name="Glass J.I."/>
            <person name="Rusch D."/>
            <person name="Podicherti R."/>
            <person name="Tsui H.-C.T."/>
            <person name="Winkler M.E."/>
        </authorList>
    </citation>
    <scope>NUCLEOTIDE SEQUENCE</scope>
</reference>
<proteinExistence type="predicted"/>
<dbReference type="AlphaFoldDB" id="A0A382JAS2"/>
<dbReference type="EMBL" id="UINC01072509">
    <property type="protein sequence ID" value="SVC08203.1"/>
    <property type="molecule type" value="Genomic_DNA"/>
</dbReference>
<sequence length="111" mass="12058">MLQKLNSYYLIFLFVPIILLVSTSSKSQIEDLDNSIQNSMSDTISQVDNLDLGDAKSELAEGIDDAMGKMGEGMEFALQALEGGDAETALKTMEMLESTMDMAIGAIPKEE</sequence>
<gene>
    <name evidence="1" type="ORF">METZ01_LOCUS261057</name>
</gene>
<feature type="non-terminal residue" evidence="1">
    <location>
        <position position="111"/>
    </location>
</feature>
<protein>
    <submittedName>
        <fullName evidence="1">Uncharacterized protein</fullName>
    </submittedName>
</protein>
<organism evidence="1">
    <name type="scientific">marine metagenome</name>
    <dbReference type="NCBI Taxonomy" id="408172"/>
    <lineage>
        <taxon>unclassified sequences</taxon>
        <taxon>metagenomes</taxon>
        <taxon>ecological metagenomes</taxon>
    </lineage>
</organism>